<evidence type="ECO:0000259" key="12">
    <source>
        <dbReference type="Pfam" id="PF00933"/>
    </source>
</evidence>
<dbReference type="EC" id="3.2.1.52" evidence="11"/>
<evidence type="ECO:0000313" key="14">
    <source>
        <dbReference type="Proteomes" id="UP000001740"/>
    </source>
</evidence>
<comment type="pathway">
    <text evidence="10 11">Cell wall biogenesis; peptidoglycan recycling.</text>
</comment>
<dbReference type="InterPro" id="IPR001764">
    <property type="entry name" value="Glyco_hydro_3_N"/>
</dbReference>
<sequence>MRDLTLPRASATMLRCATKAPGPGVPNMLLIGVAGTKLSAQERDWLQHDAVAGVVLFKRNFGSRSQVAELSAAIRAASPRPVLICVDQEGGRVQRFREGFSALAPLQSFGAQYAQAPEAALAAARAHAQLMASEVRASGVDLSFAPVVDLGRGNRAIGDRAFSDDPQIVATFTRAYVQALHGAGMAATLKHFPGHGTVLEDTHVDHASDPRPLEALQAEDLVPFVAGIEAGADAVMMAHVVYPQVAPEPAGYSQRWIEQILRGQMGFRGVVFSDDIGMAASFSAGGVAGRVHAHLDAGCDVVLVCHPELVAESLQAVQGRRLNTAALIGLIGRGALGWDGLLAGTDASFTTPHSAHFGTTA</sequence>
<comment type="function">
    <text evidence="11">Plays a role in peptidoglycan recycling by cleaving the terminal beta-1,4-linked N-acetylglucosamine (GlcNAc) from peptide-linked peptidoglycan fragments, giving rise to free GlcNAc, anhydro-N-acetylmuramic acid and anhydro-N-acetylmuramic acid-linked peptides.</text>
</comment>
<comment type="similarity">
    <text evidence="11">Belongs to the glycosyl hydrolase 3 family. NagZ subfamily.</text>
</comment>
<dbReference type="InterPro" id="IPR050226">
    <property type="entry name" value="NagZ_Beta-hexosaminidase"/>
</dbReference>
<dbReference type="InterPro" id="IPR017853">
    <property type="entry name" value="GH"/>
</dbReference>
<keyword evidence="9 11" id="KW-0961">Cell wall biogenesis/degradation</keyword>
<evidence type="ECO:0000256" key="11">
    <source>
        <dbReference type="HAMAP-Rule" id="MF_00364"/>
    </source>
</evidence>
<accession>A0A0K0GL55</accession>
<comment type="subcellular location">
    <subcellularLocation>
        <location evidence="11">Cytoplasm</location>
    </subcellularLocation>
</comment>
<feature type="binding site" evidence="11">
    <location>
        <position position="87"/>
    </location>
    <ligand>
        <name>substrate</name>
    </ligand>
</feature>
<feature type="active site" description="Nucleophile" evidence="11">
    <location>
        <position position="274"/>
    </location>
</feature>
<evidence type="ECO:0000313" key="13">
    <source>
        <dbReference type="EMBL" id="ACD59668.1"/>
    </source>
</evidence>
<dbReference type="GO" id="GO:0004563">
    <property type="term" value="F:beta-N-acetylhexosaminidase activity"/>
    <property type="evidence" value="ECO:0007669"/>
    <property type="project" value="UniProtKB-UniRule"/>
</dbReference>
<dbReference type="NCBIfam" id="NF003740">
    <property type="entry name" value="PRK05337.1"/>
    <property type="match status" value="1"/>
</dbReference>
<dbReference type="UniPathway" id="UPA00544"/>
<protein>
    <recommendedName>
        <fullName evidence="11">Beta-hexosaminidase</fullName>
        <ecNumber evidence="11">3.2.1.52</ecNumber>
    </recommendedName>
    <alternativeName>
        <fullName evidence="11">Beta-N-acetylhexosaminidase</fullName>
    </alternativeName>
    <alternativeName>
        <fullName evidence="11">N-acetyl-beta-glucosaminidase</fullName>
    </alternativeName>
</protein>
<feature type="binding site" evidence="11">
    <location>
        <begin position="190"/>
        <end position="191"/>
    </location>
    <ligand>
        <name>substrate</name>
    </ligand>
</feature>
<evidence type="ECO:0000256" key="7">
    <source>
        <dbReference type="ARBA" id="ARBA00023295"/>
    </source>
</evidence>
<evidence type="ECO:0000256" key="1">
    <source>
        <dbReference type="ARBA" id="ARBA00001231"/>
    </source>
</evidence>
<dbReference type="Pfam" id="PF00933">
    <property type="entry name" value="Glyco_hydro_3"/>
    <property type="match status" value="1"/>
</dbReference>
<dbReference type="HOGENOM" id="CLU_008392_0_0_6"/>
<dbReference type="AlphaFoldDB" id="A0A0K0GL55"/>
<dbReference type="GO" id="GO:0009254">
    <property type="term" value="P:peptidoglycan turnover"/>
    <property type="evidence" value="ECO:0007669"/>
    <property type="project" value="UniProtKB-UniRule"/>
</dbReference>
<comment type="catalytic activity">
    <reaction evidence="1 11">
        <text>Hydrolysis of terminal non-reducing N-acetyl-D-hexosamine residues in N-acetyl-beta-D-hexosaminides.</text>
        <dbReference type="EC" id="3.2.1.52"/>
    </reaction>
</comment>
<evidence type="ECO:0000256" key="6">
    <source>
        <dbReference type="ARBA" id="ARBA00022984"/>
    </source>
</evidence>
<feature type="binding site" evidence="11">
    <location>
        <position position="160"/>
    </location>
    <ligand>
        <name>substrate</name>
    </ligand>
</feature>
<keyword evidence="6 11" id="KW-0573">Peptidoglycan synthesis</keyword>
<evidence type="ECO:0000256" key="8">
    <source>
        <dbReference type="ARBA" id="ARBA00023306"/>
    </source>
</evidence>
<name>A0A0K0GL55_XANOP</name>
<dbReference type="InterPro" id="IPR022956">
    <property type="entry name" value="Beta_hexosaminidase_bac"/>
</dbReference>
<dbReference type="PANTHER" id="PTHR30480:SF13">
    <property type="entry name" value="BETA-HEXOSAMINIDASE"/>
    <property type="match status" value="1"/>
</dbReference>
<keyword evidence="3 11" id="KW-0132">Cell division</keyword>
<dbReference type="SUPFAM" id="SSF51445">
    <property type="entry name" value="(Trans)glycosidases"/>
    <property type="match status" value="1"/>
</dbReference>
<evidence type="ECO:0000256" key="2">
    <source>
        <dbReference type="ARBA" id="ARBA00022490"/>
    </source>
</evidence>
<dbReference type="Proteomes" id="UP000001740">
    <property type="component" value="Chromosome"/>
</dbReference>
<dbReference type="InterPro" id="IPR019800">
    <property type="entry name" value="Glyco_hydro_3_AS"/>
</dbReference>
<dbReference type="GO" id="GO:0005737">
    <property type="term" value="C:cytoplasm"/>
    <property type="evidence" value="ECO:0007669"/>
    <property type="project" value="UniProtKB-SubCell"/>
</dbReference>
<dbReference type="GO" id="GO:0008360">
    <property type="term" value="P:regulation of cell shape"/>
    <property type="evidence" value="ECO:0007669"/>
    <property type="project" value="UniProtKB-KW"/>
</dbReference>
<feature type="active site" description="Proton donor/acceptor" evidence="11">
    <location>
        <position position="203"/>
    </location>
</feature>
<evidence type="ECO:0000256" key="10">
    <source>
        <dbReference type="ARBA" id="ARBA00037880"/>
    </source>
</evidence>
<keyword evidence="2 11" id="KW-0963">Cytoplasm</keyword>
<reference evidence="13 14" key="1">
    <citation type="journal article" date="2008" name="BMC Genomics">
        <title>Genome sequence and rapid evolution of the rice pathogen Xanthomonas oryzae pv. oryzae PXO99A.</title>
        <authorList>
            <person name="Salzberg S.L."/>
            <person name="Sommer D.D."/>
            <person name="Schatz M.C."/>
            <person name="Phillippy A.M."/>
            <person name="Rabinowicz P.D."/>
            <person name="Tsuge S."/>
            <person name="Furutani A."/>
            <person name="Ochiai H."/>
            <person name="Delcher A.L."/>
            <person name="Kelley D."/>
            <person name="Madupu R."/>
            <person name="Puiu D."/>
            <person name="Radune D."/>
            <person name="Shumway M."/>
            <person name="Trapnell C."/>
            <person name="Aparna G."/>
            <person name="Jha G."/>
            <person name="Pandey A."/>
            <person name="Patil P.B."/>
            <person name="Ishihara H."/>
            <person name="Meyer D.F."/>
            <person name="Szurek B."/>
            <person name="Verdier V."/>
            <person name="Koebnik R."/>
            <person name="Dow J.M."/>
            <person name="Ryan R.P."/>
            <person name="Hirata H."/>
            <person name="Tsuyumu S."/>
            <person name="Won Lee S."/>
            <person name="Seo Y.S."/>
            <person name="Sriariyanum M."/>
            <person name="Ronald P.C."/>
            <person name="Sonti R.V."/>
            <person name="Van Sluys M.A."/>
            <person name="Leach J.E."/>
            <person name="White F.F."/>
            <person name="Bogdanove A.J."/>
        </authorList>
    </citation>
    <scope>NUCLEOTIDE SEQUENCE [LARGE SCALE GENOMIC DNA]</scope>
    <source>
        <strain evidence="13 14">PXO99A</strain>
    </source>
</reference>
<dbReference type="FunFam" id="3.20.20.300:FF:000001">
    <property type="entry name" value="Beta-hexosaminidase"/>
    <property type="match status" value="1"/>
</dbReference>
<dbReference type="GO" id="GO:0071555">
    <property type="term" value="P:cell wall organization"/>
    <property type="evidence" value="ECO:0007669"/>
    <property type="project" value="UniProtKB-KW"/>
</dbReference>
<dbReference type="eggNOG" id="COG1472">
    <property type="taxonomic scope" value="Bacteria"/>
</dbReference>
<dbReference type="PROSITE" id="PS00775">
    <property type="entry name" value="GLYCOSYL_HYDROL_F3"/>
    <property type="match status" value="1"/>
</dbReference>
<dbReference type="PANTHER" id="PTHR30480">
    <property type="entry name" value="BETA-HEXOSAMINIDASE-RELATED"/>
    <property type="match status" value="1"/>
</dbReference>
<dbReference type="GO" id="GO:0009252">
    <property type="term" value="P:peptidoglycan biosynthetic process"/>
    <property type="evidence" value="ECO:0007669"/>
    <property type="project" value="UniProtKB-KW"/>
</dbReference>
<proteinExistence type="inferred from homology"/>
<dbReference type="EMBL" id="CP000967">
    <property type="protein sequence ID" value="ACD59668.1"/>
    <property type="molecule type" value="Genomic_DNA"/>
</dbReference>
<keyword evidence="5 11" id="KW-0133">Cell shape</keyword>
<feature type="domain" description="Glycoside hydrolase family 3 N-terminal" evidence="12">
    <location>
        <begin position="33"/>
        <end position="317"/>
    </location>
</feature>
<dbReference type="KEGG" id="xop:PXO_01728"/>
<dbReference type="Gene3D" id="3.20.20.300">
    <property type="entry name" value="Glycoside hydrolase, family 3, N-terminal domain"/>
    <property type="match status" value="1"/>
</dbReference>
<dbReference type="HAMAP" id="MF_00364">
    <property type="entry name" value="NagZ"/>
    <property type="match status" value="1"/>
</dbReference>
<dbReference type="GO" id="GO:0051301">
    <property type="term" value="P:cell division"/>
    <property type="evidence" value="ECO:0007669"/>
    <property type="project" value="UniProtKB-KW"/>
</dbReference>
<gene>
    <name evidence="11" type="primary">nagZ</name>
    <name evidence="13" type="ordered locus">PXO_01728</name>
</gene>
<feature type="binding site" evidence="11">
    <location>
        <position position="95"/>
    </location>
    <ligand>
        <name>substrate</name>
    </ligand>
</feature>
<evidence type="ECO:0000256" key="5">
    <source>
        <dbReference type="ARBA" id="ARBA00022960"/>
    </source>
</evidence>
<dbReference type="GO" id="GO:0005975">
    <property type="term" value="P:carbohydrate metabolic process"/>
    <property type="evidence" value="ECO:0007669"/>
    <property type="project" value="InterPro"/>
</dbReference>
<keyword evidence="8 11" id="KW-0131">Cell cycle</keyword>
<dbReference type="InterPro" id="IPR036962">
    <property type="entry name" value="Glyco_hydro_3_N_sf"/>
</dbReference>
<keyword evidence="4 11" id="KW-0378">Hydrolase</keyword>
<evidence type="ECO:0000256" key="4">
    <source>
        <dbReference type="ARBA" id="ARBA00022801"/>
    </source>
</evidence>
<feature type="site" description="Important for catalytic activity" evidence="11">
    <location>
        <position position="201"/>
    </location>
</feature>
<evidence type="ECO:0000256" key="9">
    <source>
        <dbReference type="ARBA" id="ARBA00023316"/>
    </source>
</evidence>
<evidence type="ECO:0000256" key="3">
    <source>
        <dbReference type="ARBA" id="ARBA00022618"/>
    </source>
</evidence>
<organism evidence="13 14">
    <name type="scientific">Xanthomonas oryzae pv. oryzae (strain PXO99A)</name>
    <dbReference type="NCBI Taxonomy" id="360094"/>
    <lineage>
        <taxon>Bacteria</taxon>
        <taxon>Pseudomonadati</taxon>
        <taxon>Pseudomonadota</taxon>
        <taxon>Gammaproteobacteria</taxon>
        <taxon>Lysobacterales</taxon>
        <taxon>Lysobacteraceae</taxon>
        <taxon>Xanthomonas</taxon>
    </lineage>
</organism>
<keyword evidence="7 11" id="KW-0326">Glycosidase</keyword>